<dbReference type="HOGENOM" id="CLU_3112594_0_0_1"/>
<dbReference type="Gramene" id="OB03G44210.1">
    <property type="protein sequence ID" value="OB03G44210.1"/>
    <property type="gene ID" value="OB03G44210"/>
</dbReference>
<keyword evidence="2" id="KW-1185">Reference proteome</keyword>
<dbReference type="EnsemblPlants" id="OB03G44210.1">
    <property type="protein sequence ID" value="OB03G44210.1"/>
    <property type="gene ID" value="OB03G44210"/>
</dbReference>
<reference evidence="1" key="2">
    <citation type="submission" date="2013-04" db="UniProtKB">
        <authorList>
            <consortium name="EnsemblPlants"/>
        </authorList>
    </citation>
    <scope>IDENTIFICATION</scope>
</reference>
<reference evidence="1" key="1">
    <citation type="journal article" date="2013" name="Nat. Commun.">
        <title>Whole-genome sequencing of Oryza brachyantha reveals mechanisms underlying Oryza genome evolution.</title>
        <authorList>
            <person name="Chen J."/>
            <person name="Huang Q."/>
            <person name="Gao D."/>
            <person name="Wang J."/>
            <person name="Lang Y."/>
            <person name="Liu T."/>
            <person name="Li B."/>
            <person name="Bai Z."/>
            <person name="Luis Goicoechea J."/>
            <person name="Liang C."/>
            <person name="Chen C."/>
            <person name="Zhang W."/>
            <person name="Sun S."/>
            <person name="Liao Y."/>
            <person name="Zhang X."/>
            <person name="Yang L."/>
            <person name="Song C."/>
            <person name="Wang M."/>
            <person name="Shi J."/>
            <person name="Liu G."/>
            <person name="Liu J."/>
            <person name="Zhou H."/>
            <person name="Zhou W."/>
            <person name="Yu Q."/>
            <person name="An N."/>
            <person name="Chen Y."/>
            <person name="Cai Q."/>
            <person name="Wang B."/>
            <person name="Liu B."/>
            <person name="Min J."/>
            <person name="Huang Y."/>
            <person name="Wu H."/>
            <person name="Li Z."/>
            <person name="Zhang Y."/>
            <person name="Yin Y."/>
            <person name="Song W."/>
            <person name="Jiang J."/>
            <person name="Jackson S.A."/>
            <person name="Wing R.A."/>
            <person name="Wang J."/>
            <person name="Chen M."/>
        </authorList>
    </citation>
    <scope>NUCLEOTIDE SEQUENCE [LARGE SCALE GENOMIC DNA]</scope>
    <source>
        <strain evidence="1">cv. IRGC 101232</strain>
    </source>
</reference>
<evidence type="ECO:0000313" key="2">
    <source>
        <dbReference type="Proteomes" id="UP000006038"/>
    </source>
</evidence>
<accession>J3LTP5</accession>
<name>J3LTP5_ORYBR</name>
<evidence type="ECO:0000313" key="1">
    <source>
        <dbReference type="EnsemblPlants" id="OB03G44210.1"/>
    </source>
</evidence>
<proteinExistence type="predicted"/>
<dbReference type="AlphaFoldDB" id="J3LTP5"/>
<dbReference type="Proteomes" id="UP000006038">
    <property type="component" value="Chromosome 3"/>
</dbReference>
<sequence>FINMLSHHQKYQHSNLFIVYETPIKIGLIHNSNSYNSNLQNIYYCPICHTS</sequence>
<protein>
    <submittedName>
        <fullName evidence="1">Uncharacterized protein</fullName>
    </submittedName>
</protein>
<organism evidence="1">
    <name type="scientific">Oryza brachyantha</name>
    <name type="common">malo sina</name>
    <dbReference type="NCBI Taxonomy" id="4533"/>
    <lineage>
        <taxon>Eukaryota</taxon>
        <taxon>Viridiplantae</taxon>
        <taxon>Streptophyta</taxon>
        <taxon>Embryophyta</taxon>
        <taxon>Tracheophyta</taxon>
        <taxon>Spermatophyta</taxon>
        <taxon>Magnoliopsida</taxon>
        <taxon>Liliopsida</taxon>
        <taxon>Poales</taxon>
        <taxon>Poaceae</taxon>
        <taxon>BOP clade</taxon>
        <taxon>Oryzoideae</taxon>
        <taxon>Oryzeae</taxon>
        <taxon>Oryzinae</taxon>
        <taxon>Oryza</taxon>
    </lineage>
</organism>